<keyword evidence="5 7" id="KW-1133">Transmembrane helix</keyword>
<feature type="transmembrane region" description="Helical" evidence="7">
    <location>
        <begin position="7"/>
        <end position="25"/>
    </location>
</feature>
<sequence>MLHRKMYPVWLIAPALIIYAVLYIYPTLSGFYYSFTDWSPYKETINFIGLDQFKELFGSKALYTIMKHTVIYAAIVTILQNGVGVILALFLNAPLAGRNFFRSMYFLPCILSALVVGYMFTTVLHPDGIFNHLLGAIGLSSWERDWLGDPKIALYSVAFINVWQWAGSSMALYLAGLQGISKDMLEAAVIDGTTYFQRLRYVIIPTLSPVVSTSVMLSMIGSMKAFELIYVTTGGGPGGATEVMNIHIYKQFGSGLYAYGTAANVVLFVSVGIVSIALMKLLQRGENAA</sequence>
<dbReference type="PANTHER" id="PTHR30193">
    <property type="entry name" value="ABC TRANSPORTER PERMEASE PROTEIN"/>
    <property type="match status" value="1"/>
</dbReference>
<feature type="domain" description="ABC transmembrane type-1" evidence="8">
    <location>
        <begin position="66"/>
        <end position="278"/>
    </location>
</feature>
<dbReference type="Proteomes" id="UP000596857">
    <property type="component" value="Unassembled WGS sequence"/>
</dbReference>
<feature type="transmembrane region" description="Helical" evidence="7">
    <location>
        <begin position="256"/>
        <end position="279"/>
    </location>
</feature>
<feature type="transmembrane region" description="Helical" evidence="7">
    <location>
        <begin position="70"/>
        <end position="93"/>
    </location>
</feature>
<keyword evidence="2 7" id="KW-0813">Transport</keyword>
<dbReference type="EMBL" id="WHOB01000027">
    <property type="protein sequence ID" value="NOU79456.1"/>
    <property type="molecule type" value="Genomic_DNA"/>
</dbReference>
<evidence type="ECO:0000313" key="10">
    <source>
        <dbReference type="Proteomes" id="UP000596857"/>
    </source>
</evidence>
<name>A0ABX1YHM3_9BACL</name>
<feature type="transmembrane region" description="Helical" evidence="7">
    <location>
        <begin position="152"/>
        <end position="175"/>
    </location>
</feature>
<keyword evidence="10" id="KW-1185">Reference proteome</keyword>
<gene>
    <name evidence="9" type="ORF">GC101_11265</name>
</gene>
<keyword evidence="6 7" id="KW-0472">Membrane</keyword>
<keyword evidence="4 7" id="KW-0812">Transmembrane</keyword>
<dbReference type="Pfam" id="PF00528">
    <property type="entry name" value="BPD_transp_1"/>
    <property type="match status" value="1"/>
</dbReference>
<evidence type="ECO:0000256" key="3">
    <source>
        <dbReference type="ARBA" id="ARBA00022475"/>
    </source>
</evidence>
<dbReference type="InterPro" id="IPR051393">
    <property type="entry name" value="ABC_transporter_permease"/>
</dbReference>
<feature type="transmembrane region" description="Helical" evidence="7">
    <location>
        <begin position="105"/>
        <end position="124"/>
    </location>
</feature>
<dbReference type="InterPro" id="IPR035906">
    <property type="entry name" value="MetI-like_sf"/>
</dbReference>
<dbReference type="RefSeq" id="WP_171717316.1">
    <property type="nucleotide sequence ID" value="NZ_WHOB01000027.1"/>
</dbReference>
<comment type="similarity">
    <text evidence="7">Belongs to the binding-protein-dependent transport system permease family.</text>
</comment>
<dbReference type="InterPro" id="IPR000515">
    <property type="entry name" value="MetI-like"/>
</dbReference>
<evidence type="ECO:0000313" key="9">
    <source>
        <dbReference type="EMBL" id="NOU79456.1"/>
    </source>
</evidence>
<comment type="subcellular location">
    <subcellularLocation>
        <location evidence="1 7">Cell membrane</location>
        <topology evidence="1 7">Multi-pass membrane protein</topology>
    </subcellularLocation>
</comment>
<evidence type="ECO:0000256" key="7">
    <source>
        <dbReference type="RuleBase" id="RU363032"/>
    </source>
</evidence>
<organism evidence="9 10">
    <name type="scientific">Paenibacillus phytohabitans</name>
    <dbReference type="NCBI Taxonomy" id="2654978"/>
    <lineage>
        <taxon>Bacteria</taxon>
        <taxon>Bacillati</taxon>
        <taxon>Bacillota</taxon>
        <taxon>Bacilli</taxon>
        <taxon>Bacillales</taxon>
        <taxon>Paenibacillaceae</taxon>
        <taxon>Paenibacillus</taxon>
    </lineage>
</organism>
<accession>A0ABX1YHM3</accession>
<evidence type="ECO:0000259" key="8">
    <source>
        <dbReference type="PROSITE" id="PS50928"/>
    </source>
</evidence>
<evidence type="ECO:0000256" key="1">
    <source>
        <dbReference type="ARBA" id="ARBA00004651"/>
    </source>
</evidence>
<comment type="caution">
    <text evidence="9">The sequence shown here is derived from an EMBL/GenBank/DDBJ whole genome shotgun (WGS) entry which is preliminary data.</text>
</comment>
<dbReference type="PROSITE" id="PS50928">
    <property type="entry name" value="ABC_TM1"/>
    <property type="match status" value="1"/>
</dbReference>
<dbReference type="SUPFAM" id="SSF161098">
    <property type="entry name" value="MetI-like"/>
    <property type="match status" value="1"/>
</dbReference>
<dbReference type="CDD" id="cd06261">
    <property type="entry name" value="TM_PBP2"/>
    <property type="match status" value="1"/>
</dbReference>
<protein>
    <submittedName>
        <fullName evidence="9">ABC transporter permease subunit</fullName>
    </submittedName>
</protein>
<evidence type="ECO:0000256" key="4">
    <source>
        <dbReference type="ARBA" id="ARBA00022692"/>
    </source>
</evidence>
<reference evidence="9 10" key="1">
    <citation type="submission" date="2019-10" db="EMBL/GenBank/DDBJ databases">
        <title>Description of Paenibacillus terricola sp. nov.</title>
        <authorList>
            <person name="Carlier A."/>
            <person name="Qi S."/>
        </authorList>
    </citation>
    <scope>NUCLEOTIDE SEQUENCE [LARGE SCALE GENOMIC DNA]</scope>
    <source>
        <strain evidence="9 10">LMG 31459</strain>
    </source>
</reference>
<keyword evidence="3" id="KW-1003">Cell membrane</keyword>
<evidence type="ECO:0000256" key="5">
    <source>
        <dbReference type="ARBA" id="ARBA00022989"/>
    </source>
</evidence>
<proteinExistence type="inferred from homology"/>
<evidence type="ECO:0000256" key="6">
    <source>
        <dbReference type="ARBA" id="ARBA00023136"/>
    </source>
</evidence>
<evidence type="ECO:0000256" key="2">
    <source>
        <dbReference type="ARBA" id="ARBA00022448"/>
    </source>
</evidence>
<dbReference type="Gene3D" id="1.10.3720.10">
    <property type="entry name" value="MetI-like"/>
    <property type="match status" value="1"/>
</dbReference>
<feature type="transmembrane region" description="Helical" evidence="7">
    <location>
        <begin position="201"/>
        <end position="220"/>
    </location>
</feature>
<dbReference type="PANTHER" id="PTHR30193:SF37">
    <property type="entry name" value="INNER MEMBRANE ABC TRANSPORTER PERMEASE PROTEIN YCJO"/>
    <property type="match status" value="1"/>
</dbReference>